<keyword evidence="9" id="KW-1015">Disulfide bond</keyword>
<dbReference type="PANTHER" id="PTHR16719:SF0">
    <property type="entry name" value="CYTOCHROME C OXIDASE COPPER CHAPERONE"/>
    <property type="match status" value="1"/>
</dbReference>
<dbReference type="AlphaFoldDB" id="A0A423U2U9"/>
<keyword evidence="10" id="KW-0143">Chaperone</keyword>
<dbReference type="GO" id="GO:0005507">
    <property type="term" value="F:copper ion binding"/>
    <property type="evidence" value="ECO:0007669"/>
    <property type="project" value="InterPro"/>
</dbReference>
<feature type="binding site" evidence="14">
    <location>
        <position position="110"/>
    </location>
    <ligand>
        <name>Cu cation</name>
        <dbReference type="ChEBI" id="CHEBI:23378"/>
    </ligand>
</feature>
<evidence type="ECO:0000256" key="12">
    <source>
        <dbReference type="ARBA" id="ARBA00065132"/>
    </source>
</evidence>
<keyword evidence="17" id="KW-1185">Reference proteome</keyword>
<dbReference type="Pfam" id="PF05051">
    <property type="entry name" value="COX17"/>
    <property type="match status" value="1"/>
</dbReference>
<dbReference type="PANTHER" id="PTHR16719">
    <property type="entry name" value="CYTOCHROME C OXIDASE COPPER CHAPERONE"/>
    <property type="match status" value="1"/>
</dbReference>
<dbReference type="InterPro" id="IPR007745">
    <property type="entry name" value="Cyt_c_oxidase_Cu-chaperone"/>
</dbReference>
<dbReference type="Gene3D" id="1.10.287.1130">
    <property type="entry name" value="CytochromE C oxidase copper chaperone"/>
    <property type="match status" value="1"/>
</dbReference>
<dbReference type="InterPro" id="IPR009069">
    <property type="entry name" value="Cys_alpha_HP_mot_SF"/>
</dbReference>
<evidence type="ECO:0000256" key="7">
    <source>
        <dbReference type="ARBA" id="ARBA00023008"/>
    </source>
</evidence>
<keyword evidence="7 14" id="KW-0186">Copper</keyword>
<evidence type="ECO:0000256" key="9">
    <source>
        <dbReference type="ARBA" id="ARBA00023157"/>
    </source>
</evidence>
<keyword evidence="4" id="KW-0963">Cytoplasm</keyword>
<dbReference type="EMBL" id="QCYY01000750">
    <property type="protein sequence ID" value="ROT83018.1"/>
    <property type="molecule type" value="Genomic_DNA"/>
</dbReference>
<gene>
    <name evidence="16" type="ORF">C7M84_023799</name>
</gene>
<evidence type="ECO:0000313" key="16">
    <source>
        <dbReference type="EMBL" id="ROT83018.1"/>
    </source>
</evidence>
<comment type="function">
    <text evidence="11">Copper metallochaperone essential for the assembly of the mitochondrial respiratory chain complex IV (CIV), also known as cytochrome c oxidase. Binds two copper ions and delivers them to the metallochaperone SCO1 which transports the copper ions to the Cu(A) site on the cytochrome c oxidase subunit II (MT-CO2/COX2).</text>
</comment>
<protein>
    <recommendedName>
        <fullName evidence="13">Cytochrome c oxidase copper chaperone</fullName>
    </recommendedName>
</protein>
<evidence type="ECO:0000256" key="8">
    <source>
        <dbReference type="ARBA" id="ARBA00023128"/>
    </source>
</evidence>
<reference evidence="16 17" key="2">
    <citation type="submission" date="2019-01" db="EMBL/GenBank/DDBJ databases">
        <title>The decoding of complex shrimp genome reveals the adaptation for benthos swimmer, frequently molting mechanism and breeding impact on genome.</title>
        <authorList>
            <person name="Sun Y."/>
            <person name="Gao Y."/>
            <person name="Yu Y."/>
        </authorList>
    </citation>
    <scope>NUCLEOTIDE SEQUENCE [LARGE SCALE GENOMIC DNA]</scope>
    <source>
        <tissue evidence="16">Muscle</tissue>
    </source>
</reference>
<keyword evidence="6" id="KW-0007">Acetylation</keyword>
<accession>A0A423U2U9</accession>
<evidence type="ECO:0000256" key="3">
    <source>
        <dbReference type="ARBA" id="ARBA00009241"/>
    </source>
</evidence>
<name>A0A423U2U9_PENVA</name>
<comment type="similarity">
    <text evidence="3">Belongs to the COX17 family.</text>
</comment>
<dbReference type="GO" id="GO:0005758">
    <property type="term" value="C:mitochondrial intermembrane space"/>
    <property type="evidence" value="ECO:0007669"/>
    <property type="project" value="UniProtKB-SubCell"/>
</dbReference>
<dbReference type="GO" id="GO:0016531">
    <property type="term" value="F:copper chaperone activity"/>
    <property type="evidence" value="ECO:0007669"/>
    <property type="project" value="InterPro"/>
</dbReference>
<dbReference type="SUPFAM" id="SSF47072">
    <property type="entry name" value="Cysteine alpha-hairpin motif"/>
    <property type="match status" value="1"/>
</dbReference>
<evidence type="ECO:0000256" key="6">
    <source>
        <dbReference type="ARBA" id="ARBA00022990"/>
    </source>
</evidence>
<evidence type="ECO:0000256" key="13">
    <source>
        <dbReference type="ARBA" id="ARBA00071062"/>
    </source>
</evidence>
<dbReference type="Proteomes" id="UP000283509">
    <property type="component" value="Unassembled WGS sequence"/>
</dbReference>
<comment type="subcellular location">
    <subcellularLocation>
        <location evidence="1">Cytoplasm</location>
    </subcellularLocation>
    <subcellularLocation>
        <location evidence="2">Mitochondrion intermembrane space</location>
    </subcellularLocation>
</comment>
<dbReference type="OrthoDB" id="5950777at2759"/>
<evidence type="ECO:0000256" key="10">
    <source>
        <dbReference type="ARBA" id="ARBA00023186"/>
    </source>
</evidence>
<keyword evidence="5 14" id="KW-0479">Metal-binding</keyword>
<evidence type="ECO:0000313" key="17">
    <source>
        <dbReference type="Proteomes" id="UP000283509"/>
    </source>
</evidence>
<dbReference type="PROSITE" id="PS51808">
    <property type="entry name" value="CHCH"/>
    <property type="match status" value="1"/>
</dbReference>
<evidence type="ECO:0000256" key="2">
    <source>
        <dbReference type="ARBA" id="ARBA00004569"/>
    </source>
</evidence>
<organism evidence="16 17">
    <name type="scientific">Penaeus vannamei</name>
    <name type="common">Whiteleg shrimp</name>
    <name type="synonym">Litopenaeus vannamei</name>
    <dbReference type="NCBI Taxonomy" id="6689"/>
    <lineage>
        <taxon>Eukaryota</taxon>
        <taxon>Metazoa</taxon>
        <taxon>Ecdysozoa</taxon>
        <taxon>Arthropoda</taxon>
        <taxon>Crustacea</taxon>
        <taxon>Multicrustacea</taxon>
        <taxon>Malacostraca</taxon>
        <taxon>Eumalacostraca</taxon>
        <taxon>Eucarida</taxon>
        <taxon>Decapoda</taxon>
        <taxon>Dendrobranchiata</taxon>
        <taxon>Penaeoidea</taxon>
        <taxon>Penaeidae</taxon>
        <taxon>Penaeus</taxon>
    </lineage>
</organism>
<comment type="subunit">
    <text evidence="12">Interacts with COA1. Interacts with the chaperone CHCHD4; this is important for correct folding and the formation of disulfide bonds that stabilize the structure.</text>
</comment>
<evidence type="ECO:0000256" key="1">
    <source>
        <dbReference type="ARBA" id="ARBA00004496"/>
    </source>
</evidence>
<dbReference type="FunFam" id="1.10.287.1130:FF:000001">
    <property type="entry name" value="cytochrome c oxidase copper chaperone"/>
    <property type="match status" value="1"/>
</dbReference>
<sequence length="149" mass="16907">MVLRYLLSRILNNPEVIEKLSESYPIRRAAQITAYALQRGKVAASEALDSEASKRLQQFRQDFTQEVKEGFKKIEEESKTKNMPEGAADTVQTDAEKSTEEKKPKCKACCACPETKRARDACIIENGEENCTELIEAHKKCMREMGFNI</sequence>
<proteinExistence type="inferred from homology"/>
<feature type="region of interest" description="Disordered" evidence="15">
    <location>
        <begin position="75"/>
        <end position="102"/>
    </location>
</feature>
<dbReference type="STRING" id="6689.A0A423U2U9"/>
<feature type="binding site" evidence="14">
    <location>
        <position position="109"/>
    </location>
    <ligand>
        <name>Cu cation</name>
        <dbReference type="ChEBI" id="CHEBI:23378"/>
    </ligand>
</feature>
<evidence type="ECO:0000256" key="4">
    <source>
        <dbReference type="ARBA" id="ARBA00022490"/>
    </source>
</evidence>
<keyword evidence="8" id="KW-0496">Mitochondrion</keyword>
<evidence type="ECO:0000256" key="11">
    <source>
        <dbReference type="ARBA" id="ARBA00055863"/>
    </source>
</evidence>
<reference evidence="16 17" key="1">
    <citation type="submission" date="2018-04" db="EMBL/GenBank/DDBJ databases">
        <authorList>
            <person name="Zhang X."/>
            <person name="Yuan J."/>
            <person name="Li F."/>
            <person name="Xiang J."/>
        </authorList>
    </citation>
    <scope>NUCLEOTIDE SEQUENCE [LARGE SCALE GENOMIC DNA]</scope>
    <source>
        <tissue evidence="16">Muscle</tissue>
    </source>
</reference>
<dbReference type="GO" id="GO:0033617">
    <property type="term" value="P:mitochondrial respiratory chain complex IV assembly"/>
    <property type="evidence" value="ECO:0007669"/>
    <property type="project" value="TreeGrafter"/>
</dbReference>
<evidence type="ECO:0000256" key="5">
    <source>
        <dbReference type="ARBA" id="ARBA00022723"/>
    </source>
</evidence>
<comment type="caution">
    <text evidence="16">The sequence shown here is derived from an EMBL/GenBank/DDBJ whole genome shotgun (WGS) entry which is preliminary data.</text>
</comment>
<evidence type="ECO:0000256" key="15">
    <source>
        <dbReference type="SAM" id="MobiDB-lite"/>
    </source>
</evidence>
<evidence type="ECO:0000256" key="14">
    <source>
        <dbReference type="PIRSR" id="PIRSR607745-1"/>
    </source>
</evidence>